<evidence type="ECO:0008006" key="3">
    <source>
        <dbReference type="Google" id="ProtNLM"/>
    </source>
</evidence>
<dbReference type="PANTHER" id="PTHR31270">
    <property type="entry name" value="GLUTAMINYL-PEPTIDE CYCLOTRANSFERASE"/>
    <property type="match status" value="1"/>
</dbReference>
<dbReference type="Pfam" id="PF05096">
    <property type="entry name" value="Glu_cyclase_2"/>
    <property type="match status" value="1"/>
</dbReference>
<dbReference type="InterPro" id="IPR015943">
    <property type="entry name" value="WD40/YVTN_repeat-like_dom_sf"/>
</dbReference>
<dbReference type="AlphaFoldDB" id="A0A381RZX7"/>
<name>A0A381RZX7_9ZZZZ</name>
<sequence length="292" mass="32828">VDARRTTRRLFPGWIAALLLMAVVGGAWVMRPAPASQASPVSAPSAETSPVLGAGEPAPSGQPVRRLRVDVVRELSHERDAYIQGLVWWNNQLFESTGREGESTLRRLDPATGSVLQRVDVPDQYFGEGLALVDQRLIMLTWRAQRAFVYDRDTFELQDTFRYQGEGWGLCFDGDRLIMSDGTDRLEFRDPVTFAPLGEQSVRMEGRPVYELNELECVGGEVYANVWEEDYIVRIDPATGQVTEHIDVTGLLQGPDLIGSEVLNGIAFDPEAETFYITGKWWPKMFEVRFVE</sequence>
<reference evidence="2" key="1">
    <citation type="submission" date="2018-05" db="EMBL/GenBank/DDBJ databases">
        <authorList>
            <person name="Lanie J.A."/>
            <person name="Ng W.-L."/>
            <person name="Kazmierczak K.M."/>
            <person name="Andrzejewski T.M."/>
            <person name="Davidsen T.M."/>
            <person name="Wayne K.J."/>
            <person name="Tettelin H."/>
            <person name="Glass J.I."/>
            <person name="Rusch D."/>
            <person name="Podicherti R."/>
            <person name="Tsui H.-C.T."/>
            <person name="Winkler M.E."/>
        </authorList>
    </citation>
    <scope>NUCLEOTIDE SEQUENCE</scope>
</reference>
<feature type="region of interest" description="Disordered" evidence="1">
    <location>
        <begin position="35"/>
        <end position="62"/>
    </location>
</feature>
<dbReference type="SUPFAM" id="SSF50969">
    <property type="entry name" value="YVTN repeat-like/Quinoprotein amine dehydrogenase"/>
    <property type="match status" value="1"/>
</dbReference>
<evidence type="ECO:0000256" key="1">
    <source>
        <dbReference type="SAM" id="MobiDB-lite"/>
    </source>
</evidence>
<dbReference type="EMBL" id="UINC01002508">
    <property type="protein sequence ID" value="SUZ97416.1"/>
    <property type="molecule type" value="Genomic_DNA"/>
</dbReference>
<dbReference type="Gene3D" id="2.130.10.10">
    <property type="entry name" value="YVTN repeat-like/Quinoprotein amine dehydrogenase"/>
    <property type="match status" value="1"/>
</dbReference>
<dbReference type="PANTHER" id="PTHR31270:SF1">
    <property type="entry name" value="GLUTAMINYL-PEPTIDE CYCLOTRANSFERASE"/>
    <property type="match status" value="1"/>
</dbReference>
<protein>
    <recommendedName>
        <fullName evidence="3">Glutamine cyclotransferase</fullName>
    </recommendedName>
</protein>
<proteinExistence type="predicted"/>
<dbReference type="InterPro" id="IPR007788">
    <property type="entry name" value="QCT"/>
</dbReference>
<gene>
    <name evidence="2" type="ORF">METZ01_LOCUS50270</name>
</gene>
<accession>A0A381RZX7</accession>
<feature type="compositionally biased region" description="Low complexity" evidence="1">
    <location>
        <begin position="35"/>
        <end position="46"/>
    </location>
</feature>
<dbReference type="InterPro" id="IPR011044">
    <property type="entry name" value="Quino_amine_DH_bsu"/>
</dbReference>
<organism evidence="2">
    <name type="scientific">marine metagenome</name>
    <dbReference type="NCBI Taxonomy" id="408172"/>
    <lineage>
        <taxon>unclassified sequences</taxon>
        <taxon>metagenomes</taxon>
        <taxon>ecological metagenomes</taxon>
    </lineage>
</organism>
<feature type="non-terminal residue" evidence="2">
    <location>
        <position position="1"/>
    </location>
</feature>
<evidence type="ECO:0000313" key="2">
    <source>
        <dbReference type="EMBL" id="SUZ97416.1"/>
    </source>
</evidence>
<dbReference type="GO" id="GO:0016603">
    <property type="term" value="F:glutaminyl-peptide cyclotransferase activity"/>
    <property type="evidence" value="ECO:0007669"/>
    <property type="project" value="InterPro"/>
</dbReference>